<proteinExistence type="predicted"/>
<name>A0ACB9E787_9ASTR</name>
<reference evidence="2" key="1">
    <citation type="journal article" date="2022" name="Mol. Ecol. Resour.">
        <title>The genomes of chicory, endive, great burdock and yacon provide insights into Asteraceae palaeo-polyploidization history and plant inulin production.</title>
        <authorList>
            <person name="Fan W."/>
            <person name="Wang S."/>
            <person name="Wang H."/>
            <person name="Wang A."/>
            <person name="Jiang F."/>
            <person name="Liu H."/>
            <person name="Zhao H."/>
            <person name="Xu D."/>
            <person name="Zhang Y."/>
        </authorList>
    </citation>
    <scope>NUCLEOTIDE SEQUENCE [LARGE SCALE GENOMIC DNA]</scope>
    <source>
        <strain evidence="2">cv. Yunnan</strain>
    </source>
</reference>
<protein>
    <submittedName>
        <fullName evidence="1">Uncharacterized protein</fullName>
    </submittedName>
</protein>
<keyword evidence="2" id="KW-1185">Reference proteome</keyword>
<organism evidence="1 2">
    <name type="scientific">Smallanthus sonchifolius</name>
    <dbReference type="NCBI Taxonomy" id="185202"/>
    <lineage>
        <taxon>Eukaryota</taxon>
        <taxon>Viridiplantae</taxon>
        <taxon>Streptophyta</taxon>
        <taxon>Embryophyta</taxon>
        <taxon>Tracheophyta</taxon>
        <taxon>Spermatophyta</taxon>
        <taxon>Magnoliopsida</taxon>
        <taxon>eudicotyledons</taxon>
        <taxon>Gunneridae</taxon>
        <taxon>Pentapetalae</taxon>
        <taxon>asterids</taxon>
        <taxon>campanulids</taxon>
        <taxon>Asterales</taxon>
        <taxon>Asteraceae</taxon>
        <taxon>Asteroideae</taxon>
        <taxon>Heliantheae alliance</taxon>
        <taxon>Millerieae</taxon>
        <taxon>Smallanthus</taxon>
    </lineage>
</organism>
<dbReference type="EMBL" id="CM042035">
    <property type="protein sequence ID" value="KAI3754824.1"/>
    <property type="molecule type" value="Genomic_DNA"/>
</dbReference>
<accession>A0ACB9E787</accession>
<evidence type="ECO:0000313" key="2">
    <source>
        <dbReference type="Proteomes" id="UP001056120"/>
    </source>
</evidence>
<reference evidence="1 2" key="2">
    <citation type="journal article" date="2022" name="Mol. Ecol. Resour.">
        <title>The genomes of chicory, endive, great burdock and yacon provide insights into Asteraceae paleo-polyploidization history and plant inulin production.</title>
        <authorList>
            <person name="Fan W."/>
            <person name="Wang S."/>
            <person name="Wang H."/>
            <person name="Wang A."/>
            <person name="Jiang F."/>
            <person name="Liu H."/>
            <person name="Zhao H."/>
            <person name="Xu D."/>
            <person name="Zhang Y."/>
        </authorList>
    </citation>
    <scope>NUCLEOTIDE SEQUENCE [LARGE SCALE GENOMIC DNA]</scope>
    <source>
        <strain evidence="2">cv. Yunnan</strain>
        <tissue evidence="1">Leaves</tissue>
    </source>
</reference>
<evidence type="ECO:0000313" key="1">
    <source>
        <dbReference type="EMBL" id="KAI3754824.1"/>
    </source>
</evidence>
<sequence>MTLSLHFLSQPNLSPTTLFDLQVVVAVVEAAVAIHGGRGRGGGLSGGRTGGSGGGGRRGPLRIPSSTLPCCWRWLADVKSKTYRKSHSGKCLRCTSSQGICFVQQ</sequence>
<dbReference type="Proteomes" id="UP001056120">
    <property type="component" value="Linkage Group LG18"/>
</dbReference>
<comment type="caution">
    <text evidence="1">The sequence shown here is derived from an EMBL/GenBank/DDBJ whole genome shotgun (WGS) entry which is preliminary data.</text>
</comment>
<gene>
    <name evidence="1" type="ORF">L1987_54615</name>
</gene>